<dbReference type="NCBIfam" id="NF047335">
    <property type="entry name" value="T3SS_XAC0095"/>
    <property type="match status" value="1"/>
</dbReference>
<sequence>MDSTYIDPFGLKHYLLSEDDYIELKNLQRMLLIMAKVACKDDLYEGDANLIPRSEMKRTLELISRLIGEPLERLEEINQIEHLDRTSH</sequence>
<dbReference type="Proteomes" id="UP001430149">
    <property type="component" value="Unassembled WGS sequence"/>
</dbReference>
<accession>A0ABS2K3F7</accession>
<proteinExistence type="predicted"/>
<reference evidence="1" key="1">
    <citation type="submission" date="2020-10" db="EMBL/GenBank/DDBJ databases">
        <title>Phylogeny of dyella-like bacteria.</title>
        <authorList>
            <person name="Fu J."/>
        </authorList>
    </citation>
    <scope>NUCLEOTIDE SEQUENCE</scope>
    <source>
        <strain evidence="1">DHOC52</strain>
    </source>
</reference>
<dbReference type="RefSeq" id="WP_204681502.1">
    <property type="nucleotide sequence ID" value="NZ_BSNR01000001.1"/>
</dbReference>
<organism evidence="1 2">
    <name type="scientific">Dyella flava</name>
    <dbReference type="NCBI Taxonomy" id="1920170"/>
    <lineage>
        <taxon>Bacteria</taxon>
        <taxon>Pseudomonadati</taxon>
        <taxon>Pseudomonadota</taxon>
        <taxon>Gammaproteobacteria</taxon>
        <taxon>Lysobacterales</taxon>
        <taxon>Rhodanobacteraceae</taxon>
        <taxon>Dyella</taxon>
    </lineage>
</organism>
<dbReference type="InterPro" id="IPR058099">
    <property type="entry name" value="T3SS_XAC0095_dom"/>
</dbReference>
<dbReference type="EMBL" id="JADIKE010000035">
    <property type="protein sequence ID" value="MBM7125756.1"/>
    <property type="molecule type" value="Genomic_DNA"/>
</dbReference>
<evidence type="ECO:0000313" key="1">
    <source>
        <dbReference type="EMBL" id="MBM7125756.1"/>
    </source>
</evidence>
<evidence type="ECO:0000313" key="2">
    <source>
        <dbReference type="Proteomes" id="UP001430149"/>
    </source>
</evidence>
<name>A0ABS2K3F7_9GAMM</name>
<gene>
    <name evidence="1" type="ORF">ISP19_10245</name>
</gene>
<keyword evidence="2" id="KW-1185">Reference proteome</keyword>
<protein>
    <submittedName>
        <fullName evidence="1">Uncharacterized protein</fullName>
    </submittedName>
</protein>
<comment type="caution">
    <text evidence="1">The sequence shown here is derived from an EMBL/GenBank/DDBJ whole genome shotgun (WGS) entry which is preliminary data.</text>
</comment>